<keyword evidence="5" id="KW-1185">Reference proteome</keyword>
<name>A0A4Q7PG61_9FLAO</name>
<feature type="transmembrane region" description="Helical" evidence="2">
    <location>
        <begin position="7"/>
        <end position="26"/>
    </location>
</feature>
<dbReference type="PANTHER" id="PTHR43739:SF5">
    <property type="entry name" value="EXO-ALPHA-SIALIDASE"/>
    <property type="match status" value="1"/>
</dbReference>
<gene>
    <name evidence="4" type="ORF">EV197_0555</name>
</gene>
<sequence>MKITKLLVISLIIMGMAFLSVNYFTVEKEIAYKQIPEKKEKKKKEEKSLEDRRRFAEERLKHEIKFQKNPNTGRIPETEKLKEIEISKSIRQKNSAKSSTTTYISRGPSNLGGRTRSLVIDVSDPTSNTIISGGVSGGVFRTTDGGLSWTKVSANNEIHNVTSIAQDPRDGFQNIWYYSTGEFSGNSARLGGSPYLGQGIWQSTDGGITWAQLPSTASEQTSDDSPFDFIHKLEVHPATGDLYAATRGAIRRYDGTVWTTELDASRDTFSDVIITSTGKVFAGLAGNSGDTFEGVWESATGIGSWSRIAGNGTPSNWNSTGRLVLAVAPSNENRLYAMYVTSGGFYEVDLWQFEDDVDTWTNRSIKLPDEPGGDSPGNDPIAVQGGYDLVMAVKPDNENFVVIGGTNAYKIEDIVTETTFTRIGGYRDNTGYGLYDLGVNGDRHHPDIHALVFDPQNPDILFTGTDGGVHKTIDVNVETVAWVNLNNNYQTYQYYHVAIDPDPSSNIVIGGAQDNGTTAGGFSSSPDLTTMVTVFGGDGVAVGVSRDDACVPFFEGSQNGNIYRDCPDGLTITPDGSNSQFVTYFYLDPSSNNALYYAGRTDLYKTTQSTTVTPSTWEELGTLASGGGVLNEWIVRFGTTWGTYNPSSSYLLIGGDTGSVLRLDDPQNATSLTNAVDITPAAVTRAFPTVVTGLAIHPTNPDIVMLTYSNYGITNIFITTNATAATPTWEIAERNLDAFSIRSAAIAEVEGETIYFVGTARGLYSSADPINEDWSIEAPDQIGYALISSLAYRPDDNKLLVGTHGNGMYIGTVNTTLSVEEFNTTDTEIIAYPVPATNELNIVLENTFIEGDLVYKIFDLNGREIKNGILSEEKKVNLQNLNSGLYVLQLQSNARTKSITFIKR</sequence>
<dbReference type="Proteomes" id="UP000292262">
    <property type="component" value="Unassembled WGS sequence"/>
</dbReference>
<evidence type="ECO:0000313" key="4">
    <source>
        <dbReference type="EMBL" id="RZS99345.1"/>
    </source>
</evidence>
<proteinExistence type="predicted"/>
<comment type="caution">
    <text evidence="4">The sequence shown here is derived from an EMBL/GenBank/DDBJ whole genome shotgun (WGS) entry which is preliminary data.</text>
</comment>
<dbReference type="Pfam" id="PF18962">
    <property type="entry name" value="Por_Secre_tail"/>
    <property type="match status" value="1"/>
</dbReference>
<keyword evidence="2" id="KW-1133">Transmembrane helix</keyword>
<dbReference type="PANTHER" id="PTHR43739">
    <property type="entry name" value="XYLOGLUCANASE (EUROFUNG)"/>
    <property type="match status" value="1"/>
</dbReference>
<evidence type="ECO:0000259" key="3">
    <source>
        <dbReference type="Pfam" id="PF18962"/>
    </source>
</evidence>
<dbReference type="RefSeq" id="WP_165388983.1">
    <property type="nucleotide sequence ID" value="NZ_SGXE01000001.1"/>
</dbReference>
<dbReference type="NCBIfam" id="TIGR04183">
    <property type="entry name" value="Por_Secre_tail"/>
    <property type="match status" value="1"/>
</dbReference>
<evidence type="ECO:0000256" key="1">
    <source>
        <dbReference type="ARBA" id="ARBA00022729"/>
    </source>
</evidence>
<accession>A0A4Q7PG61</accession>
<evidence type="ECO:0000256" key="2">
    <source>
        <dbReference type="SAM" id="Phobius"/>
    </source>
</evidence>
<dbReference type="SUPFAM" id="SSF110296">
    <property type="entry name" value="Oligoxyloglucan reducing end-specific cellobiohydrolase"/>
    <property type="match status" value="2"/>
</dbReference>
<dbReference type="GO" id="GO:0010411">
    <property type="term" value="P:xyloglucan metabolic process"/>
    <property type="evidence" value="ECO:0007669"/>
    <property type="project" value="TreeGrafter"/>
</dbReference>
<reference evidence="4 5" key="1">
    <citation type="submission" date="2019-02" db="EMBL/GenBank/DDBJ databases">
        <title>Genomic Encyclopedia of Type Strains, Phase IV (KMG-IV): sequencing the most valuable type-strain genomes for metagenomic binning, comparative biology and taxonomic classification.</title>
        <authorList>
            <person name="Goeker M."/>
        </authorList>
    </citation>
    <scope>NUCLEOTIDE SEQUENCE [LARGE SCALE GENOMIC DNA]</scope>
    <source>
        <strain evidence="4 5">DSM 17196</strain>
    </source>
</reference>
<dbReference type="AlphaFoldDB" id="A0A4Q7PG61"/>
<dbReference type="Gene3D" id="2.130.10.10">
    <property type="entry name" value="YVTN repeat-like/Quinoprotein amine dehydrogenase"/>
    <property type="match status" value="2"/>
</dbReference>
<dbReference type="InterPro" id="IPR015943">
    <property type="entry name" value="WD40/YVTN_repeat-like_dom_sf"/>
</dbReference>
<organism evidence="4 5">
    <name type="scientific">Aquimarina brevivitae</name>
    <dbReference type="NCBI Taxonomy" id="323412"/>
    <lineage>
        <taxon>Bacteria</taxon>
        <taxon>Pseudomonadati</taxon>
        <taxon>Bacteroidota</taxon>
        <taxon>Flavobacteriia</taxon>
        <taxon>Flavobacteriales</taxon>
        <taxon>Flavobacteriaceae</taxon>
        <taxon>Aquimarina</taxon>
    </lineage>
</organism>
<keyword evidence="2" id="KW-0812">Transmembrane</keyword>
<feature type="domain" description="Secretion system C-terminal sorting" evidence="3">
    <location>
        <begin position="832"/>
        <end position="897"/>
    </location>
</feature>
<keyword evidence="1" id="KW-0732">Signal</keyword>
<keyword evidence="2" id="KW-0472">Membrane</keyword>
<dbReference type="InterPro" id="IPR026444">
    <property type="entry name" value="Secre_tail"/>
</dbReference>
<dbReference type="InterPro" id="IPR052025">
    <property type="entry name" value="Xyloglucanase_GH74"/>
</dbReference>
<dbReference type="EMBL" id="SGXE01000001">
    <property type="protein sequence ID" value="RZS99345.1"/>
    <property type="molecule type" value="Genomic_DNA"/>
</dbReference>
<protein>
    <submittedName>
        <fullName evidence="4">Putative secreted protein (Por secretion system target)</fullName>
    </submittedName>
</protein>
<evidence type="ECO:0000313" key="5">
    <source>
        <dbReference type="Proteomes" id="UP000292262"/>
    </source>
</evidence>